<evidence type="ECO:0000313" key="1">
    <source>
        <dbReference type="EMBL" id="MBI3016264.1"/>
    </source>
</evidence>
<protein>
    <submittedName>
        <fullName evidence="1">Uncharacterized protein</fullName>
    </submittedName>
</protein>
<dbReference type="Proteomes" id="UP000741360">
    <property type="component" value="Unassembled WGS sequence"/>
</dbReference>
<dbReference type="AlphaFoldDB" id="A0A932GSK5"/>
<gene>
    <name evidence="1" type="ORF">HYY65_14645</name>
</gene>
<organism evidence="1 2">
    <name type="scientific">Tectimicrobiota bacterium</name>
    <dbReference type="NCBI Taxonomy" id="2528274"/>
    <lineage>
        <taxon>Bacteria</taxon>
        <taxon>Pseudomonadati</taxon>
        <taxon>Nitrospinota/Tectimicrobiota group</taxon>
        <taxon>Candidatus Tectimicrobiota</taxon>
    </lineage>
</organism>
<comment type="caution">
    <text evidence="1">The sequence shown here is derived from an EMBL/GenBank/DDBJ whole genome shotgun (WGS) entry which is preliminary data.</text>
</comment>
<evidence type="ECO:0000313" key="2">
    <source>
        <dbReference type="Proteomes" id="UP000741360"/>
    </source>
</evidence>
<reference evidence="1" key="1">
    <citation type="submission" date="2020-07" db="EMBL/GenBank/DDBJ databases">
        <title>Huge and variable diversity of episymbiotic CPR bacteria and DPANN archaea in groundwater ecosystems.</title>
        <authorList>
            <person name="He C.Y."/>
            <person name="Keren R."/>
            <person name="Whittaker M."/>
            <person name="Farag I.F."/>
            <person name="Doudna J."/>
            <person name="Cate J.H.D."/>
            <person name="Banfield J.F."/>
        </authorList>
    </citation>
    <scope>NUCLEOTIDE SEQUENCE</scope>
    <source>
        <strain evidence="1">NC_groundwater_717_Ag_S-0.2um_59_8</strain>
    </source>
</reference>
<proteinExistence type="predicted"/>
<name>A0A932GSK5_UNCTE</name>
<accession>A0A932GSK5</accession>
<feature type="non-terminal residue" evidence="1">
    <location>
        <position position="1"/>
    </location>
</feature>
<dbReference type="EMBL" id="JACPSX010000282">
    <property type="protein sequence ID" value="MBI3016264.1"/>
    <property type="molecule type" value="Genomic_DNA"/>
</dbReference>
<sequence length="82" mass="9508">ASDGYYARVFSQNELRALLNPDYAEISMSVIGLKAELFPFPRCRFKERIEALTPNWLASAILGRWGSMLVVEATRRRDRRLF</sequence>